<dbReference type="GO" id="GO:0005829">
    <property type="term" value="C:cytosol"/>
    <property type="evidence" value="ECO:0007669"/>
    <property type="project" value="TreeGrafter"/>
</dbReference>
<dbReference type="EMBL" id="CP043504">
    <property type="protein sequence ID" value="QEO10806.1"/>
    <property type="molecule type" value="Genomic_DNA"/>
</dbReference>
<dbReference type="KEGG" id="lyk:FLP23_05980"/>
<dbReference type="CDD" id="cd06130">
    <property type="entry name" value="DNA_pol_III_epsilon_like"/>
    <property type="match status" value="1"/>
</dbReference>
<protein>
    <submittedName>
        <fullName evidence="3">3'-5' exonuclease</fullName>
    </submittedName>
</protein>
<feature type="domain" description="Exonuclease" evidence="2">
    <location>
        <begin position="24"/>
        <end position="190"/>
    </location>
</feature>
<organism evidence="3 4">
    <name type="scientific">Protaetiibacter larvae</name>
    <dbReference type="NCBI Taxonomy" id="2592654"/>
    <lineage>
        <taxon>Bacteria</taxon>
        <taxon>Bacillati</taxon>
        <taxon>Actinomycetota</taxon>
        <taxon>Actinomycetes</taxon>
        <taxon>Micrococcales</taxon>
        <taxon>Microbacteriaceae</taxon>
        <taxon>Protaetiibacter</taxon>
    </lineage>
</organism>
<dbReference type="Gene3D" id="3.30.420.10">
    <property type="entry name" value="Ribonuclease H-like superfamily/Ribonuclease H"/>
    <property type="match status" value="1"/>
</dbReference>
<dbReference type="GO" id="GO:0008408">
    <property type="term" value="F:3'-5' exonuclease activity"/>
    <property type="evidence" value="ECO:0007669"/>
    <property type="project" value="TreeGrafter"/>
</dbReference>
<keyword evidence="1 3" id="KW-0269">Exonuclease</keyword>
<dbReference type="GO" id="GO:0003676">
    <property type="term" value="F:nucleic acid binding"/>
    <property type="evidence" value="ECO:0007669"/>
    <property type="project" value="InterPro"/>
</dbReference>
<evidence type="ECO:0000256" key="1">
    <source>
        <dbReference type="ARBA" id="ARBA00022839"/>
    </source>
</evidence>
<dbReference type="Proteomes" id="UP000322159">
    <property type="component" value="Chromosome"/>
</dbReference>
<keyword evidence="1 3" id="KW-0378">Hydrolase</keyword>
<evidence type="ECO:0000313" key="3">
    <source>
        <dbReference type="EMBL" id="QEO10806.1"/>
    </source>
</evidence>
<keyword evidence="1 3" id="KW-0540">Nuclease</keyword>
<gene>
    <name evidence="3" type="ORF">FLP23_05980</name>
</gene>
<dbReference type="PANTHER" id="PTHR30231">
    <property type="entry name" value="DNA POLYMERASE III SUBUNIT EPSILON"/>
    <property type="match status" value="1"/>
</dbReference>
<proteinExistence type="predicted"/>
<dbReference type="InterPro" id="IPR013520">
    <property type="entry name" value="Ribonucl_H"/>
</dbReference>
<evidence type="ECO:0000259" key="2">
    <source>
        <dbReference type="SMART" id="SM00479"/>
    </source>
</evidence>
<sequence>MPRRAARPGSAVGAPCESRDVPLDFTAIDFETANGSSASACSVGLVKVRDGQIVDRIGWLIQPPPGHDHFVEWNTRIHGIRADDVIGAPGWVDQLPDLLEFAGRDILVAHNAGFDMGVIRAACAATGLEVPSYTYMCSLQLARKTYHLESYRLPMVAMAAGFEDFPHHDAVADAEACAAIMIHAADRHGAIDLPELAGLAGIRLSTLAPAAAVAAAS</sequence>
<dbReference type="PANTHER" id="PTHR30231:SF42">
    <property type="entry name" value="EXONUCLEASE"/>
    <property type="match status" value="1"/>
</dbReference>
<accession>A0A5C1YAD0</accession>
<evidence type="ECO:0000313" key="4">
    <source>
        <dbReference type="Proteomes" id="UP000322159"/>
    </source>
</evidence>
<dbReference type="OrthoDB" id="9803913at2"/>
<dbReference type="InterPro" id="IPR012337">
    <property type="entry name" value="RNaseH-like_sf"/>
</dbReference>
<name>A0A5C1YAD0_9MICO</name>
<reference evidence="3 4" key="1">
    <citation type="submission" date="2019-09" db="EMBL/GenBank/DDBJ databases">
        <title>Genome sequencing of strain KACC 19322.</title>
        <authorList>
            <person name="Heo J."/>
            <person name="Kim S.-J."/>
            <person name="Kim J.-S."/>
            <person name="Hong S.-B."/>
            <person name="Kwon S.-W."/>
        </authorList>
    </citation>
    <scope>NUCLEOTIDE SEQUENCE [LARGE SCALE GENOMIC DNA]</scope>
    <source>
        <strain evidence="3 4">KACC 19322</strain>
    </source>
</reference>
<dbReference type="AlphaFoldDB" id="A0A5C1YAD0"/>
<dbReference type="InterPro" id="IPR036397">
    <property type="entry name" value="RNaseH_sf"/>
</dbReference>
<dbReference type="SUPFAM" id="SSF53098">
    <property type="entry name" value="Ribonuclease H-like"/>
    <property type="match status" value="1"/>
</dbReference>
<keyword evidence="4" id="KW-1185">Reference proteome</keyword>
<dbReference type="Pfam" id="PF00929">
    <property type="entry name" value="RNase_T"/>
    <property type="match status" value="1"/>
</dbReference>
<dbReference type="FunFam" id="3.30.420.10:FF:000045">
    <property type="entry name" value="3'-5' exonuclease DinG"/>
    <property type="match status" value="1"/>
</dbReference>
<dbReference type="SMART" id="SM00479">
    <property type="entry name" value="EXOIII"/>
    <property type="match status" value="1"/>
</dbReference>